<dbReference type="OrthoDB" id="260824at2759"/>
<feature type="active site" description="Nucleophile" evidence="6">
    <location>
        <position position="332"/>
    </location>
</feature>
<evidence type="ECO:0000256" key="1">
    <source>
        <dbReference type="ARBA" id="ARBA00007494"/>
    </source>
</evidence>
<feature type="domain" description="SAM-dependent MTase RsmB/NOP-type" evidence="11">
    <location>
        <begin position="100"/>
        <end position="395"/>
    </location>
</feature>
<dbReference type="InterPro" id="IPR029063">
    <property type="entry name" value="SAM-dependent_MTases_sf"/>
</dbReference>
<feature type="transmembrane region" description="Helical" evidence="9">
    <location>
        <begin position="747"/>
        <end position="765"/>
    </location>
</feature>
<keyword evidence="2 6" id="KW-0489">Methyltransferase</keyword>
<dbReference type="Pfam" id="PF01189">
    <property type="entry name" value="Methyltr_RsmB-F"/>
    <property type="match status" value="1"/>
</dbReference>
<feature type="binding site" evidence="6">
    <location>
        <position position="259"/>
    </location>
    <ligand>
        <name>S-adenosyl-L-methionine</name>
        <dbReference type="ChEBI" id="CHEBI:59789"/>
    </ligand>
</feature>
<feature type="region of interest" description="Disordered" evidence="8">
    <location>
        <begin position="139"/>
        <end position="158"/>
    </location>
</feature>
<keyword evidence="5 6" id="KW-0694">RNA-binding</keyword>
<accession>A0A812PZ51</accession>
<feature type="compositionally biased region" description="Polar residues" evidence="8">
    <location>
        <begin position="144"/>
        <end position="158"/>
    </location>
</feature>
<keyword evidence="10" id="KW-0732">Signal</keyword>
<feature type="coiled-coil region" evidence="7">
    <location>
        <begin position="551"/>
        <end position="667"/>
    </location>
</feature>
<comment type="caution">
    <text evidence="12">The sequence shown here is derived from an EMBL/GenBank/DDBJ whole genome shotgun (WGS) entry which is preliminary data.</text>
</comment>
<evidence type="ECO:0000256" key="2">
    <source>
        <dbReference type="ARBA" id="ARBA00022603"/>
    </source>
</evidence>
<feature type="binding site" evidence="6">
    <location>
        <position position="231"/>
    </location>
    <ligand>
        <name>S-adenosyl-L-methionine</name>
        <dbReference type="ChEBI" id="CHEBI:59789"/>
    </ligand>
</feature>
<dbReference type="SUPFAM" id="SSF53335">
    <property type="entry name" value="S-adenosyl-L-methionine-dependent methyltransferases"/>
    <property type="match status" value="1"/>
</dbReference>
<dbReference type="AlphaFoldDB" id="A0A812PZ51"/>
<dbReference type="Gene3D" id="3.40.50.150">
    <property type="entry name" value="Vaccinia Virus protein VP39"/>
    <property type="match status" value="1"/>
</dbReference>
<dbReference type="InterPro" id="IPR023267">
    <property type="entry name" value="RCMT"/>
</dbReference>
<dbReference type="PROSITE" id="PS51686">
    <property type="entry name" value="SAM_MT_RSMB_NOP"/>
    <property type="match status" value="1"/>
</dbReference>
<dbReference type="Gene3D" id="3.30.70.1170">
    <property type="entry name" value="Sun protein, domain 3"/>
    <property type="match status" value="1"/>
</dbReference>
<dbReference type="InterPro" id="IPR018314">
    <property type="entry name" value="RsmB/NOL1/NOP2-like_CS"/>
</dbReference>
<keyword evidence="9" id="KW-0812">Transmembrane</keyword>
<dbReference type="PRINTS" id="PR02008">
    <property type="entry name" value="RCMTFAMILY"/>
</dbReference>
<evidence type="ECO:0000256" key="9">
    <source>
        <dbReference type="SAM" id="Phobius"/>
    </source>
</evidence>
<dbReference type="InterPro" id="IPR001678">
    <property type="entry name" value="MeTrfase_RsmB-F_NOP2_dom"/>
</dbReference>
<evidence type="ECO:0000256" key="6">
    <source>
        <dbReference type="PROSITE-ProRule" id="PRU01023"/>
    </source>
</evidence>
<dbReference type="GO" id="GO:0009383">
    <property type="term" value="F:rRNA (cytosine-C5-)-methyltransferase activity"/>
    <property type="evidence" value="ECO:0007669"/>
    <property type="project" value="TreeGrafter"/>
</dbReference>
<evidence type="ECO:0000256" key="4">
    <source>
        <dbReference type="ARBA" id="ARBA00022691"/>
    </source>
</evidence>
<feature type="chain" id="PRO_5032406146" evidence="10">
    <location>
        <begin position="24"/>
        <end position="984"/>
    </location>
</feature>
<comment type="similarity">
    <text evidence="1 6">Belongs to the class I-like SAM-binding methyltransferase superfamily. RsmB/NOP family.</text>
</comment>
<evidence type="ECO:0000256" key="5">
    <source>
        <dbReference type="ARBA" id="ARBA00022884"/>
    </source>
</evidence>
<evidence type="ECO:0000256" key="10">
    <source>
        <dbReference type="SAM" id="SignalP"/>
    </source>
</evidence>
<dbReference type="PROSITE" id="PS01153">
    <property type="entry name" value="NOL1_NOP2_SUN"/>
    <property type="match status" value="1"/>
</dbReference>
<feature type="transmembrane region" description="Helical" evidence="9">
    <location>
        <begin position="774"/>
        <end position="797"/>
    </location>
</feature>
<proteinExistence type="inferred from homology"/>
<keyword evidence="7" id="KW-0175">Coiled coil</keyword>
<evidence type="ECO:0000259" key="11">
    <source>
        <dbReference type="PROSITE" id="PS51686"/>
    </source>
</evidence>
<feature type="signal peptide" evidence="10">
    <location>
        <begin position="1"/>
        <end position="23"/>
    </location>
</feature>
<evidence type="ECO:0000313" key="12">
    <source>
        <dbReference type="EMBL" id="CAE7351946.1"/>
    </source>
</evidence>
<dbReference type="NCBIfam" id="TIGR00446">
    <property type="entry name" value="nop2p"/>
    <property type="match status" value="1"/>
</dbReference>
<keyword evidence="4 6" id="KW-0949">S-adenosyl-L-methionine</keyword>
<evidence type="ECO:0000256" key="8">
    <source>
        <dbReference type="SAM" id="MobiDB-lite"/>
    </source>
</evidence>
<feature type="transmembrane region" description="Helical" evidence="9">
    <location>
        <begin position="848"/>
        <end position="866"/>
    </location>
</feature>
<dbReference type="InterPro" id="IPR011023">
    <property type="entry name" value="Nop2p"/>
</dbReference>
<evidence type="ECO:0000256" key="7">
    <source>
        <dbReference type="SAM" id="Coils"/>
    </source>
</evidence>
<protein>
    <submittedName>
        <fullName evidence="12">RsmF protein</fullName>
    </submittedName>
</protein>
<dbReference type="PANTHER" id="PTHR22807:SF30">
    <property type="entry name" value="28S RRNA (CYTOSINE(4447)-C(5))-METHYLTRANSFERASE-RELATED"/>
    <property type="match status" value="1"/>
</dbReference>
<organism evidence="12 13">
    <name type="scientific">Symbiodinium natans</name>
    <dbReference type="NCBI Taxonomy" id="878477"/>
    <lineage>
        <taxon>Eukaryota</taxon>
        <taxon>Sar</taxon>
        <taxon>Alveolata</taxon>
        <taxon>Dinophyceae</taxon>
        <taxon>Suessiales</taxon>
        <taxon>Symbiodiniaceae</taxon>
        <taxon>Symbiodinium</taxon>
    </lineage>
</organism>
<dbReference type="EMBL" id="CAJNDS010002149">
    <property type="protein sequence ID" value="CAE7351946.1"/>
    <property type="molecule type" value="Genomic_DNA"/>
</dbReference>
<gene>
    <name evidence="12" type="primary">rsmF</name>
    <name evidence="12" type="ORF">SNAT2548_LOCUS18570</name>
</gene>
<dbReference type="PANTHER" id="PTHR22807">
    <property type="entry name" value="NOP2 YEAST -RELATED NOL1/NOP2/FMU SUN DOMAIN-CONTAINING"/>
    <property type="match status" value="1"/>
</dbReference>
<dbReference type="GO" id="GO:0003723">
    <property type="term" value="F:RNA binding"/>
    <property type="evidence" value="ECO:0007669"/>
    <property type="project" value="UniProtKB-UniRule"/>
</dbReference>
<keyword evidence="13" id="KW-1185">Reference proteome</keyword>
<evidence type="ECO:0000313" key="13">
    <source>
        <dbReference type="Proteomes" id="UP000604046"/>
    </source>
</evidence>
<feature type="transmembrane region" description="Helical" evidence="9">
    <location>
        <begin position="817"/>
        <end position="836"/>
    </location>
</feature>
<keyword evidence="9" id="KW-1133">Transmembrane helix</keyword>
<dbReference type="GO" id="GO:0070475">
    <property type="term" value="P:rRNA base methylation"/>
    <property type="evidence" value="ECO:0007669"/>
    <property type="project" value="TreeGrafter"/>
</dbReference>
<keyword evidence="9" id="KW-0472">Membrane</keyword>
<feature type="binding site" evidence="6">
    <location>
        <position position="277"/>
    </location>
    <ligand>
        <name>S-adenosyl-L-methionine</name>
        <dbReference type="ChEBI" id="CHEBI:59789"/>
    </ligand>
</feature>
<keyword evidence="3 6" id="KW-0808">Transferase</keyword>
<name>A0A812PZ51_9DINO</name>
<evidence type="ECO:0000256" key="3">
    <source>
        <dbReference type="ARBA" id="ARBA00022679"/>
    </source>
</evidence>
<dbReference type="Proteomes" id="UP000604046">
    <property type="component" value="Unassembled WGS sequence"/>
</dbReference>
<dbReference type="InterPro" id="IPR049560">
    <property type="entry name" value="MeTrfase_RsmB-F_NOP2_cat"/>
</dbReference>
<dbReference type="CDD" id="cd02440">
    <property type="entry name" value="AdoMet_MTases"/>
    <property type="match status" value="1"/>
</dbReference>
<sequence length="984" mass="107137">MTPRRRALPAACGIAILAASVWCASPGFALPKAQVEVPASFTAQFAGALPENFSWEAFREASQRPLRPCVRLNPLKGGDVRSVRCLGAANTWRLADPVPWAADGYWVQPLKPSVFSVSDQKEEELPSAWAQLAAKKAPKKGSRRSTVQASSTVRPSAPSAVSWSKDAAALLGRVYVQEASSLLPVSALRDAVGATPPASFRVLDLSAAPGGKTTALAAWLAPSSGAVVANEPNVDRCKALVENLLRTGSMPWAAVTQMDGRSCGKAWPEAFDAVLLDAPCSGESLTRRGEDLTAALDQSPAYIAKLSKLQRQLITSAFQALRVGGVLVYSTCTLNVQENEEVCRFLEESFPEAIERLPLDDLAGTESMQTVDGSLRCWPQLSDTQGFFVARFRKTAPQSSEAAPGDSKVLEPLSIREALAVKRAFLNAFGACPGLEGSSLRRRNKEVWLIPEALQDLPFSGPRRVGIRMASTRRHDLSYPAHMEWVLSFGHHLPEDSLGVAEVSKASALAFCAGEVSGDAEHHRSFLWARLLANSGTLDLANEGIQDKEKDKKKKEALKRLKDEVAQLTQEKTALSQEVQSNARDASAKAKQIAELSAQVSQQQATIASLRAEVAQKQPGAAAESAELEAKRVQKLAAEASRQQQEIASLTSQLSAVKIKYEAMQQEYSDPSLRYFLASKATKVYGDPGIQGAANKTFKYVLPHIAEALKTGTEVYAALNDTLLDSMHSILGSDTSLEPMLPTMSAFLVYGMICCPIGLMLSYALEWVCKLRELLLATSFYLFCIAALAVGFVAVTQRDPLKELYQHYSSVFVLQQSGFFGILVAQLLLIAIALCSAASADDVPVEVWLMRLCQTCFMFYFGFVYYRLVWTPTMLDEAPKTEFFGSMIGMDISSKMLPYSLSASGFALNLALEWRVQGLLEEDNQAEKEEKDVEPLWTKASAVAVENTQAVVKYNDLVLGLARWKGAMLRNDVPTQWRCPNIAL</sequence>
<reference evidence="12" key="1">
    <citation type="submission" date="2021-02" db="EMBL/GenBank/DDBJ databases">
        <authorList>
            <person name="Dougan E. K."/>
            <person name="Rhodes N."/>
            <person name="Thang M."/>
            <person name="Chan C."/>
        </authorList>
    </citation>
    <scope>NUCLEOTIDE SEQUENCE</scope>
</reference>
<feature type="binding site" evidence="6">
    <location>
        <begin position="206"/>
        <end position="212"/>
    </location>
    <ligand>
        <name>S-adenosyl-L-methionine</name>
        <dbReference type="ChEBI" id="CHEBI:59789"/>
    </ligand>
</feature>